<feature type="compositionally biased region" description="Polar residues" evidence="1">
    <location>
        <begin position="184"/>
        <end position="194"/>
    </location>
</feature>
<evidence type="ECO:0000256" key="1">
    <source>
        <dbReference type="SAM" id="MobiDB-lite"/>
    </source>
</evidence>
<dbReference type="PANTHER" id="PTHR33327:SF3">
    <property type="entry name" value="RNA-DIRECTED DNA POLYMERASE"/>
    <property type="match status" value="1"/>
</dbReference>
<feature type="region of interest" description="Disordered" evidence="1">
    <location>
        <begin position="151"/>
        <end position="194"/>
    </location>
</feature>
<dbReference type="PANTHER" id="PTHR33327">
    <property type="entry name" value="ENDONUCLEASE"/>
    <property type="match status" value="1"/>
</dbReference>
<proteinExistence type="predicted"/>
<sequence length="194" mass="21693">MATVFIVQATNCCATRATKPKGGVAGRAFKRSKLLLHGHGNSFQERGDSRDQQIRQALTCEELADRPPSVFLRRLQQLMPPTSVESEDPILRQLFLSRLPSHFQSALLPFRDKPLPELALPADQMLMMQAPSPLGHVSAARDVTDRLDRLEQGWGTSGPRDHSIRPARSFHPAREWSYMRPNGPRQQKGSPPLA</sequence>
<accession>A0A5S6R4W3</accession>
<evidence type="ECO:0000313" key="2">
    <source>
        <dbReference type="Proteomes" id="UP000046395"/>
    </source>
</evidence>
<keyword evidence="2" id="KW-1185">Reference proteome</keyword>
<dbReference type="AlphaFoldDB" id="A0A5S6R4W3"/>
<reference evidence="3" key="1">
    <citation type="submission" date="2019-12" db="UniProtKB">
        <authorList>
            <consortium name="WormBaseParasite"/>
        </authorList>
    </citation>
    <scope>IDENTIFICATION</scope>
</reference>
<dbReference type="WBParaSite" id="TMUE_3000014550.1">
    <property type="protein sequence ID" value="TMUE_3000014550.1"/>
    <property type="gene ID" value="WBGene00302949"/>
</dbReference>
<protein>
    <submittedName>
        <fullName evidence="3">Uncharacterized protein</fullName>
    </submittedName>
</protein>
<evidence type="ECO:0000313" key="3">
    <source>
        <dbReference type="WBParaSite" id="TMUE_3000014550.1"/>
    </source>
</evidence>
<dbReference type="Proteomes" id="UP000046395">
    <property type="component" value="Unassembled WGS sequence"/>
</dbReference>
<name>A0A5S6R4W3_TRIMR</name>
<organism evidence="2 3">
    <name type="scientific">Trichuris muris</name>
    <name type="common">Mouse whipworm</name>
    <dbReference type="NCBI Taxonomy" id="70415"/>
    <lineage>
        <taxon>Eukaryota</taxon>
        <taxon>Metazoa</taxon>
        <taxon>Ecdysozoa</taxon>
        <taxon>Nematoda</taxon>
        <taxon>Enoplea</taxon>
        <taxon>Dorylaimia</taxon>
        <taxon>Trichinellida</taxon>
        <taxon>Trichuridae</taxon>
        <taxon>Trichuris</taxon>
    </lineage>
</organism>
<dbReference type="STRING" id="70415.A0A5S6R4W3"/>